<feature type="chain" id="PRO_5002638046" evidence="3">
    <location>
        <begin position="19"/>
        <end position="256"/>
    </location>
</feature>
<protein>
    <submittedName>
        <fullName evidence="4">VacJ family lipoprotein</fullName>
    </submittedName>
</protein>
<dbReference type="PANTHER" id="PTHR30035">
    <property type="entry name" value="LIPOPROTEIN VACJ-RELATED"/>
    <property type="match status" value="1"/>
</dbReference>
<evidence type="ECO:0000256" key="3">
    <source>
        <dbReference type="SAM" id="SignalP"/>
    </source>
</evidence>
<dbReference type="PANTHER" id="PTHR30035:SF3">
    <property type="entry name" value="INTERMEMBRANE PHOSPHOLIPID TRANSPORT SYSTEM LIPOPROTEIN MLAA"/>
    <property type="match status" value="1"/>
</dbReference>
<evidence type="ECO:0000313" key="4">
    <source>
        <dbReference type="EMBL" id="ABM04717.1"/>
    </source>
</evidence>
<dbReference type="GO" id="GO:0016020">
    <property type="term" value="C:membrane"/>
    <property type="evidence" value="ECO:0007669"/>
    <property type="project" value="InterPro"/>
</dbReference>
<feature type="signal peptide" evidence="3">
    <location>
        <begin position="1"/>
        <end position="18"/>
    </location>
</feature>
<dbReference type="STRING" id="357804.Ping_3015"/>
<gene>
    <name evidence="4" type="ordered locus">Ping_3015</name>
</gene>
<organism evidence="4 5">
    <name type="scientific">Psychromonas ingrahamii (strain DSM 17664 / CCUG 51855 / 37)</name>
    <dbReference type="NCBI Taxonomy" id="357804"/>
    <lineage>
        <taxon>Bacteria</taxon>
        <taxon>Pseudomonadati</taxon>
        <taxon>Pseudomonadota</taxon>
        <taxon>Gammaproteobacteria</taxon>
        <taxon>Alteromonadales</taxon>
        <taxon>Psychromonadaceae</taxon>
        <taxon>Psychromonas</taxon>
    </lineage>
</organism>
<proteinExistence type="inferred from homology"/>
<dbReference type="AlphaFoldDB" id="A1SZ02"/>
<dbReference type="eggNOG" id="COG2853">
    <property type="taxonomic scope" value="Bacteria"/>
</dbReference>
<name>A1SZ02_PSYIN</name>
<comment type="similarity">
    <text evidence="1">Belongs to the MlaA family.</text>
</comment>
<sequence length="256" mass="29860">MLKLTFFIFLLFSTAPFAQTVNGDSQYQMSDPIEPVNRLIWEFNYKVLDTYLYRPVTKSYIYVMPNNGRRAIHNFVLNLEEPTTVLNNLIQFEFKHSFDALMRFTLNSTFGIFGLIDVGSSIGIERRRENFSNVLGRWSVPNGPYLMVPVIGPRSTRKLVGDVVDRLFFPTSYLSFWQNVGVWGLDGAEIRAGFIDKEPLLEQSLDPYLFVKEAYIQYEAFQFYSNSTDIEHFIKKTTQEQKEVEQNLNEFMDEIN</sequence>
<keyword evidence="5" id="KW-1185">Reference proteome</keyword>
<dbReference type="OrthoDB" id="9785326at2"/>
<keyword evidence="4" id="KW-0449">Lipoprotein</keyword>
<dbReference type="HOGENOM" id="CLU_059326_3_2_6"/>
<dbReference type="GO" id="GO:0120010">
    <property type="term" value="P:intermembrane phospholipid transfer"/>
    <property type="evidence" value="ECO:0007669"/>
    <property type="project" value="TreeGrafter"/>
</dbReference>
<reference evidence="4 5" key="1">
    <citation type="submission" date="2007-01" db="EMBL/GenBank/DDBJ databases">
        <title>Complete sequence of Psychromonas ingrahamii 37.</title>
        <authorList>
            <consortium name="US DOE Joint Genome Institute"/>
            <person name="Copeland A."/>
            <person name="Lucas S."/>
            <person name="Lapidus A."/>
            <person name="Barry K."/>
            <person name="Detter J.C."/>
            <person name="Glavina del Rio T."/>
            <person name="Hammon N."/>
            <person name="Israni S."/>
            <person name="Dalin E."/>
            <person name="Tice H."/>
            <person name="Pitluck S."/>
            <person name="Thompson L.S."/>
            <person name="Brettin T."/>
            <person name="Bruce D."/>
            <person name="Han C."/>
            <person name="Tapia R."/>
            <person name="Schmutz J."/>
            <person name="Larimer F."/>
            <person name="Land M."/>
            <person name="Hauser L."/>
            <person name="Kyrpides N."/>
            <person name="Ivanova N."/>
            <person name="Staley J."/>
            <person name="Richardson P."/>
        </authorList>
    </citation>
    <scope>NUCLEOTIDE SEQUENCE [LARGE SCALE GENOMIC DNA]</scope>
    <source>
        <strain evidence="4 5">37</strain>
    </source>
</reference>
<keyword evidence="2 3" id="KW-0732">Signal</keyword>
<evidence type="ECO:0000313" key="5">
    <source>
        <dbReference type="Proteomes" id="UP000000639"/>
    </source>
</evidence>
<evidence type="ECO:0000256" key="2">
    <source>
        <dbReference type="ARBA" id="ARBA00022729"/>
    </source>
</evidence>
<dbReference type="KEGG" id="pin:Ping_3015"/>
<dbReference type="InterPro" id="IPR007428">
    <property type="entry name" value="MlaA"/>
</dbReference>
<dbReference type="PRINTS" id="PR01805">
    <property type="entry name" value="VACJLIPOPROT"/>
</dbReference>
<dbReference type="Pfam" id="PF04333">
    <property type="entry name" value="MlaA"/>
    <property type="match status" value="1"/>
</dbReference>
<evidence type="ECO:0000256" key="1">
    <source>
        <dbReference type="ARBA" id="ARBA00010634"/>
    </source>
</evidence>
<dbReference type="EMBL" id="CP000510">
    <property type="protein sequence ID" value="ABM04717.1"/>
    <property type="molecule type" value="Genomic_DNA"/>
</dbReference>
<accession>A1SZ02</accession>
<dbReference type="RefSeq" id="WP_011771271.1">
    <property type="nucleotide sequence ID" value="NC_008709.1"/>
</dbReference>
<dbReference type="Proteomes" id="UP000000639">
    <property type="component" value="Chromosome"/>
</dbReference>